<dbReference type="Gene3D" id="3.40.50.300">
    <property type="entry name" value="P-loop containing nucleotide triphosphate hydrolases"/>
    <property type="match status" value="1"/>
</dbReference>
<feature type="region of interest" description="Disordered" evidence="6">
    <location>
        <begin position="1"/>
        <end position="25"/>
    </location>
</feature>
<gene>
    <name evidence="8" type="ORF">ACEWY4_019771</name>
</gene>
<dbReference type="InterPro" id="IPR030385">
    <property type="entry name" value="G_IRG_dom"/>
</dbReference>
<dbReference type="PANTHER" id="PTHR32341">
    <property type="entry name" value="INTERFERON-INDUCIBLE GTPASE"/>
    <property type="match status" value="1"/>
</dbReference>
<evidence type="ECO:0000256" key="4">
    <source>
        <dbReference type="ARBA" id="ARBA00023134"/>
    </source>
</evidence>
<evidence type="ECO:0000256" key="5">
    <source>
        <dbReference type="SAM" id="Coils"/>
    </source>
</evidence>
<reference evidence="8 9" key="1">
    <citation type="submission" date="2024-09" db="EMBL/GenBank/DDBJ databases">
        <title>A chromosome-level genome assembly of Gray's grenadier anchovy, Coilia grayii.</title>
        <authorList>
            <person name="Fu Z."/>
        </authorList>
    </citation>
    <scope>NUCLEOTIDE SEQUENCE [LARGE SCALE GENOMIC DNA]</scope>
    <source>
        <strain evidence="8">G4</strain>
        <tissue evidence="8">Muscle</tissue>
    </source>
</reference>
<comment type="caution">
    <text evidence="8">The sequence shown here is derived from an EMBL/GenBank/DDBJ whole genome shotgun (WGS) entry which is preliminary data.</text>
</comment>
<evidence type="ECO:0000256" key="6">
    <source>
        <dbReference type="SAM" id="MobiDB-lite"/>
    </source>
</evidence>
<accession>A0ABD1JAP0</accession>
<dbReference type="PANTHER" id="PTHR32341:SF10">
    <property type="entry name" value="INTERFERON-INDUCIBLE GTPASE 5"/>
    <property type="match status" value="1"/>
</dbReference>
<keyword evidence="5" id="KW-0175">Coiled coil</keyword>
<dbReference type="InterPro" id="IPR051515">
    <property type="entry name" value="IRG"/>
</dbReference>
<feature type="domain" description="IRG-type G" evidence="7">
    <location>
        <begin position="183"/>
        <end position="361"/>
    </location>
</feature>
<dbReference type="PROSITE" id="PS51716">
    <property type="entry name" value="G_IRG"/>
    <property type="match status" value="1"/>
</dbReference>
<feature type="region of interest" description="Disordered" evidence="6">
    <location>
        <begin position="85"/>
        <end position="104"/>
    </location>
</feature>
<keyword evidence="3" id="KW-0378">Hydrolase</keyword>
<evidence type="ECO:0000256" key="3">
    <source>
        <dbReference type="ARBA" id="ARBA00022801"/>
    </source>
</evidence>
<sequence length="535" mass="59995">MATKGQLKDEKVVSKELQQTKMPAPAEGVQNNIAEQLHENQAPVLMKHSQTAEQQQQDKETLENGNKFMEKNKMASVVEVPHKLESAETSSQIEHQQDKNNPPIETNVHIRNTVYAKATQTEDVSHETLPTDVSPEMEQTAQPVELYYSEPSGFQDHLYIEADDVELPEDPGVRQQVERLDHVTLNIAVTGMTGAGKSTFINAVRGINNDDKRAAPTGVIETTMGVCAYPHPSMPNVNLWDLPGTGSPKFKAKKYLKEVKFETYDFFIIISSERFKENDMMLAREILKKKKKFYFLRSKIDNEVRAEQFKKNFDAESLIACIREDCINHLKSIVNPTVFLVSSFDLDKFDFPKLVDTLIEDLPEHKREALILSLPIYSTQMLERKMQSFEKTALMAAKAASGISMAPIPGLAVACDAGILLVFFTKCYHAFGLDDKSLDLLSERVNNHSLKALRESKPFVMAIRNNELSSRELSALGSKRAVLEFAYSLVPVWGSKKAADMSHSATLGLLNEGLKELADTAREVLKVAKIDHIKL</sequence>
<feature type="coiled-coil region" evidence="5">
    <location>
        <begin position="45"/>
        <end position="72"/>
    </location>
</feature>
<dbReference type="InterPro" id="IPR027417">
    <property type="entry name" value="P-loop_NTPase"/>
</dbReference>
<dbReference type="SUPFAM" id="SSF52540">
    <property type="entry name" value="P-loop containing nucleoside triphosphate hydrolases"/>
    <property type="match status" value="1"/>
</dbReference>
<dbReference type="AlphaFoldDB" id="A0ABD1JAP0"/>
<dbReference type="InterPro" id="IPR007743">
    <property type="entry name" value="Immunity-related_GTPase-like"/>
</dbReference>
<keyword evidence="2" id="KW-0547">Nucleotide-binding</keyword>
<evidence type="ECO:0000256" key="2">
    <source>
        <dbReference type="ARBA" id="ARBA00022741"/>
    </source>
</evidence>
<name>A0ABD1JAP0_9TELE</name>
<dbReference type="Pfam" id="PF05049">
    <property type="entry name" value="IIGP"/>
    <property type="match status" value="1"/>
</dbReference>
<dbReference type="FunFam" id="3.40.50.300:FF:000541">
    <property type="entry name" value="Immunity related GTPase M"/>
    <property type="match status" value="1"/>
</dbReference>
<organism evidence="8 9">
    <name type="scientific">Coilia grayii</name>
    <name type="common">Gray's grenadier anchovy</name>
    <dbReference type="NCBI Taxonomy" id="363190"/>
    <lineage>
        <taxon>Eukaryota</taxon>
        <taxon>Metazoa</taxon>
        <taxon>Chordata</taxon>
        <taxon>Craniata</taxon>
        <taxon>Vertebrata</taxon>
        <taxon>Euteleostomi</taxon>
        <taxon>Actinopterygii</taxon>
        <taxon>Neopterygii</taxon>
        <taxon>Teleostei</taxon>
        <taxon>Clupei</taxon>
        <taxon>Clupeiformes</taxon>
        <taxon>Clupeoidei</taxon>
        <taxon>Engraulidae</taxon>
        <taxon>Coilinae</taxon>
        <taxon>Coilia</taxon>
    </lineage>
</organism>
<evidence type="ECO:0000313" key="9">
    <source>
        <dbReference type="Proteomes" id="UP001591681"/>
    </source>
</evidence>
<keyword evidence="4" id="KW-0342">GTP-binding</keyword>
<feature type="compositionally biased region" description="Basic and acidic residues" evidence="6">
    <location>
        <begin position="1"/>
        <end position="14"/>
    </location>
</feature>
<dbReference type="GO" id="GO:0005525">
    <property type="term" value="F:GTP binding"/>
    <property type="evidence" value="ECO:0007669"/>
    <property type="project" value="UniProtKB-KW"/>
</dbReference>
<comment type="similarity">
    <text evidence="1">Belongs to the TRAFAC class dynamin-like GTPase superfamily. IRG family.</text>
</comment>
<feature type="compositionally biased region" description="Polar residues" evidence="6">
    <location>
        <begin position="87"/>
        <end position="104"/>
    </location>
</feature>
<keyword evidence="9" id="KW-1185">Reference proteome</keyword>
<dbReference type="EMBL" id="JBHFQA010000017">
    <property type="protein sequence ID" value="KAL2084253.1"/>
    <property type="molecule type" value="Genomic_DNA"/>
</dbReference>
<evidence type="ECO:0000313" key="8">
    <source>
        <dbReference type="EMBL" id="KAL2084253.1"/>
    </source>
</evidence>
<dbReference type="GO" id="GO:0016787">
    <property type="term" value="F:hydrolase activity"/>
    <property type="evidence" value="ECO:0007669"/>
    <property type="project" value="UniProtKB-KW"/>
</dbReference>
<evidence type="ECO:0000256" key="1">
    <source>
        <dbReference type="ARBA" id="ARBA00005429"/>
    </source>
</evidence>
<evidence type="ECO:0000259" key="7">
    <source>
        <dbReference type="PROSITE" id="PS51716"/>
    </source>
</evidence>
<protein>
    <recommendedName>
        <fullName evidence="7">IRG-type G domain-containing protein</fullName>
    </recommendedName>
</protein>
<dbReference type="Proteomes" id="UP001591681">
    <property type="component" value="Unassembled WGS sequence"/>
</dbReference>
<proteinExistence type="inferred from homology"/>